<evidence type="ECO:0000256" key="5">
    <source>
        <dbReference type="ARBA" id="ARBA00022490"/>
    </source>
</evidence>
<reference evidence="9 10" key="1">
    <citation type="submission" date="2019-07" db="EMBL/GenBank/DDBJ databases">
        <title>Genomics analysis of Aphanomyces spp. identifies a new class of oomycete effector associated with host adaptation.</title>
        <authorList>
            <person name="Gaulin E."/>
        </authorList>
    </citation>
    <scope>NUCLEOTIDE SEQUENCE [LARGE SCALE GENOMIC DNA]</scope>
    <source>
        <strain evidence="9 10">ATCC 201684</strain>
    </source>
</reference>
<dbReference type="Proteomes" id="UP000481153">
    <property type="component" value="Unassembled WGS sequence"/>
</dbReference>
<dbReference type="GO" id="GO:0031965">
    <property type="term" value="C:nuclear membrane"/>
    <property type="evidence" value="ECO:0007669"/>
    <property type="project" value="UniProtKB-SubCell"/>
</dbReference>
<name>A0A6G0W7X2_9STRA</name>
<comment type="subcellular location">
    <subcellularLocation>
        <location evidence="2">Cytoplasm</location>
        <location evidence="2">Cytosol</location>
    </subcellularLocation>
    <subcellularLocation>
        <location evidence="1">Nucleus membrane</location>
    </subcellularLocation>
</comment>
<dbReference type="SUPFAM" id="SSF69761">
    <property type="entry name" value="GTP cyclohydrolase I feedback regulatory protein, GFRP"/>
    <property type="match status" value="1"/>
</dbReference>
<dbReference type="Pfam" id="PF06399">
    <property type="entry name" value="GFRP"/>
    <property type="match status" value="1"/>
</dbReference>
<organism evidence="9 10">
    <name type="scientific">Aphanomyces euteiches</name>
    <dbReference type="NCBI Taxonomy" id="100861"/>
    <lineage>
        <taxon>Eukaryota</taxon>
        <taxon>Sar</taxon>
        <taxon>Stramenopiles</taxon>
        <taxon>Oomycota</taxon>
        <taxon>Saprolegniomycetes</taxon>
        <taxon>Saprolegniales</taxon>
        <taxon>Verrucalvaceae</taxon>
        <taxon>Aphanomyces</taxon>
    </lineage>
</organism>
<dbReference type="InterPro" id="IPR036717">
    <property type="entry name" value="GFRP_sf"/>
</dbReference>
<evidence type="ECO:0000256" key="8">
    <source>
        <dbReference type="ARBA" id="ARBA00032599"/>
    </source>
</evidence>
<evidence type="ECO:0000256" key="2">
    <source>
        <dbReference type="ARBA" id="ARBA00004514"/>
    </source>
</evidence>
<accession>A0A6G0W7X2</accession>
<dbReference type="GO" id="GO:0044549">
    <property type="term" value="F:GTP cyclohydrolase binding"/>
    <property type="evidence" value="ECO:0007669"/>
    <property type="project" value="TreeGrafter"/>
</dbReference>
<keyword evidence="5" id="KW-0963">Cytoplasm</keyword>
<dbReference type="AlphaFoldDB" id="A0A6G0W7X2"/>
<dbReference type="GO" id="GO:0009890">
    <property type="term" value="P:negative regulation of biosynthetic process"/>
    <property type="evidence" value="ECO:0007669"/>
    <property type="project" value="InterPro"/>
</dbReference>
<evidence type="ECO:0000313" key="10">
    <source>
        <dbReference type="Proteomes" id="UP000481153"/>
    </source>
</evidence>
<dbReference type="PANTHER" id="PTHR16852">
    <property type="entry name" value="GTP CYCLOHYDROLASE 1 FEEDBACK REGULATORY PROTEIN"/>
    <property type="match status" value="1"/>
</dbReference>
<evidence type="ECO:0000313" key="9">
    <source>
        <dbReference type="EMBL" id="KAF0722221.1"/>
    </source>
</evidence>
<keyword evidence="10" id="KW-1185">Reference proteome</keyword>
<dbReference type="Gene3D" id="3.30.1410.10">
    <property type="entry name" value="GTP cyclohydrolase I feedback regulatory protein GFRP"/>
    <property type="match status" value="1"/>
</dbReference>
<evidence type="ECO:0000256" key="1">
    <source>
        <dbReference type="ARBA" id="ARBA00004126"/>
    </source>
</evidence>
<dbReference type="InterPro" id="IPR009112">
    <property type="entry name" value="GTP_CycHdrlase_I_reg"/>
</dbReference>
<keyword evidence="7" id="KW-0539">Nucleus</keyword>
<evidence type="ECO:0000256" key="4">
    <source>
        <dbReference type="ARBA" id="ARBA00020099"/>
    </source>
</evidence>
<dbReference type="PANTHER" id="PTHR16852:SF2">
    <property type="entry name" value="GTP CYCLOHYDROLASE 1 FEEDBACK REGULATORY PROTEIN"/>
    <property type="match status" value="1"/>
</dbReference>
<sequence>MPFVIVSCDVTVSTGPTIVGDEASDETLMESLGASLVQAKCQTYKHFVAPHAPRLVMDELEREGFQLVGASGVGQTIVWTFSR</sequence>
<evidence type="ECO:0000256" key="3">
    <source>
        <dbReference type="ARBA" id="ARBA00007605"/>
    </source>
</evidence>
<keyword evidence="6" id="KW-0472">Membrane</keyword>
<dbReference type="GO" id="GO:0005829">
    <property type="term" value="C:cytosol"/>
    <property type="evidence" value="ECO:0007669"/>
    <property type="project" value="UniProtKB-SubCell"/>
</dbReference>
<dbReference type="EMBL" id="VJMJ01000343">
    <property type="protein sequence ID" value="KAF0722221.1"/>
    <property type="molecule type" value="Genomic_DNA"/>
</dbReference>
<proteinExistence type="inferred from homology"/>
<gene>
    <name evidence="9" type="ORF">Ae201684_018603</name>
</gene>
<protein>
    <recommendedName>
        <fullName evidence="4">GTP cyclohydrolase 1 feedback regulatory protein</fullName>
    </recommendedName>
    <alternativeName>
        <fullName evidence="8">GTP cyclohydrolase I feedback regulatory protein</fullName>
    </alternativeName>
</protein>
<dbReference type="VEuPathDB" id="FungiDB:AeMF1_013642"/>
<evidence type="ECO:0000256" key="7">
    <source>
        <dbReference type="ARBA" id="ARBA00023242"/>
    </source>
</evidence>
<comment type="caution">
    <text evidence="9">The sequence shown here is derived from an EMBL/GenBank/DDBJ whole genome shotgun (WGS) entry which is preliminary data.</text>
</comment>
<evidence type="ECO:0000256" key="6">
    <source>
        <dbReference type="ARBA" id="ARBA00023136"/>
    </source>
</evidence>
<dbReference type="FunFam" id="3.30.1410.10:FF:000001">
    <property type="entry name" value="GTP cyclohydrolase 1 feedback regulatory protein"/>
    <property type="match status" value="1"/>
</dbReference>
<comment type="similarity">
    <text evidence="3">Belongs to the GFRP family.</text>
</comment>